<dbReference type="InterPro" id="IPR006652">
    <property type="entry name" value="Kelch_1"/>
</dbReference>
<dbReference type="Pfam" id="PF01344">
    <property type="entry name" value="Kelch_1"/>
    <property type="match status" value="1"/>
</dbReference>
<dbReference type="KEGG" id="tet:TTHERM_00037760"/>
<evidence type="ECO:0000256" key="1">
    <source>
        <dbReference type="ARBA" id="ARBA00022441"/>
    </source>
</evidence>
<name>Q22M44_TETTS</name>
<keyword evidence="2" id="KW-0677">Repeat</keyword>
<feature type="domain" description="BTB" evidence="3">
    <location>
        <begin position="437"/>
        <end position="508"/>
    </location>
</feature>
<dbReference type="OrthoDB" id="10251809at2759"/>
<dbReference type="SUPFAM" id="SSF54695">
    <property type="entry name" value="POZ domain"/>
    <property type="match status" value="1"/>
</dbReference>
<dbReference type="Gene3D" id="2.120.10.80">
    <property type="entry name" value="Kelch-type beta propeller"/>
    <property type="match status" value="2"/>
</dbReference>
<keyword evidence="5" id="KW-1185">Reference proteome</keyword>
<evidence type="ECO:0000313" key="5">
    <source>
        <dbReference type="Proteomes" id="UP000009168"/>
    </source>
</evidence>
<dbReference type="eggNOG" id="ENOG502RFNH">
    <property type="taxonomic scope" value="Eukaryota"/>
</dbReference>
<dbReference type="Gene3D" id="1.25.40.420">
    <property type="match status" value="1"/>
</dbReference>
<evidence type="ECO:0000256" key="2">
    <source>
        <dbReference type="ARBA" id="ARBA00022737"/>
    </source>
</evidence>
<dbReference type="SMART" id="SM00612">
    <property type="entry name" value="Kelch"/>
    <property type="match status" value="4"/>
</dbReference>
<evidence type="ECO:0000259" key="3">
    <source>
        <dbReference type="PROSITE" id="PS50097"/>
    </source>
</evidence>
<dbReference type="Proteomes" id="UP000009168">
    <property type="component" value="Unassembled WGS sequence"/>
</dbReference>
<dbReference type="CDD" id="cd14733">
    <property type="entry name" value="BACK"/>
    <property type="match status" value="1"/>
</dbReference>
<dbReference type="Pfam" id="PF24681">
    <property type="entry name" value="Kelch_KLHDC2_KLHL20_DRC7"/>
    <property type="match status" value="1"/>
</dbReference>
<dbReference type="GO" id="GO:0005794">
    <property type="term" value="C:Golgi apparatus"/>
    <property type="evidence" value="ECO:0007669"/>
    <property type="project" value="TreeGrafter"/>
</dbReference>
<evidence type="ECO:0000313" key="4">
    <source>
        <dbReference type="EMBL" id="EAR86286.2"/>
    </source>
</evidence>
<dbReference type="STRING" id="312017.Q22M44"/>
<dbReference type="InterPro" id="IPR000210">
    <property type="entry name" value="BTB/POZ_dom"/>
</dbReference>
<dbReference type="InterPro" id="IPR051568">
    <property type="entry name" value="LZTR1/Attractin"/>
</dbReference>
<dbReference type="AlphaFoldDB" id="Q22M44"/>
<dbReference type="Pfam" id="PF00651">
    <property type="entry name" value="BTB"/>
    <property type="match status" value="1"/>
</dbReference>
<dbReference type="InParanoid" id="Q22M44"/>
<dbReference type="SMART" id="SM00225">
    <property type="entry name" value="BTB"/>
    <property type="match status" value="1"/>
</dbReference>
<dbReference type="PANTHER" id="PTHR46376">
    <property type="entry name" value="LEUCINE-ZIPPER-LIKE TRANSCRIPTIONAL REGULATOR 1"/>
    <property type="match status" value="1"/>
</dbReference>
<dbReference type="PANTHER" id="PTHR46376:SF1">
    <property type="entry name" value="LEUCINE-ZIPPER-LIKE TRANSCRIPTIONAL REGULATOR 1"/>
    <property type="match status" value="1"/>
</dbReference>
<proteinExistence type="predicted"/>
<dbReference type="EMBL" id="GG662720">
    <property type="protein sequence ID" value="EAR86286.2"/>
    <property type="molecule type" value="Genomic_DNA"/>
</dbReference>
<keyword evidence="1" id="KW-0880">Kelch repeat</keyword>
<dbReference type="RefSeq" id="XP_977176.2">
    <property type="nucleotide sequence ID" value="XM_972083.2"/>
</dbReference>
<reference evidence="5" key="1">
    <citation type="journal article" date="2006" name="PLoS Biol.">
        <title>Macronuclear genome sequence of the ciliate Tetrahymena thermophila, a model eukaryote.</title>
        <authorList>
            <person name="Eisen J.A."/>
            <person name="Coyne R.S."/>
            <person name="Wu M."/>
            <person name="Wu D."/>
            <person name="Thiagarajan M."/>
            <person name="Wortman J.R."/>
            <person name="Badger J.H."/>
            <person name="Ren Q."/>
            <person name="Amedeo P."/>
            <person name="Jones K.M."/>
            <person name="Tallon L.J."/>
            <person name="Delcher A.L."/>
            <person name="Salzberg S.L."/>
            <person name="Silva J.C."/>
            <person name="Haas B.J."/>
            <person name="Majoros W.H."/>
            <person name="Farzad M."/>
            <person name="Carlton J.M."/>
            <person name="Smith R.K. Jr."/>
            <person name="Garg J."/>
            <person name="Pearlman R.E."/>
            <person name="Karrer K.M."/>
            <person name="Sun L."/>
            <person name="Manning G."/>
            <person name="Elde N.C."/>
            <person name="Turkewitz A.P."/>
            <person name="Asai D.J."/>
            <person name="Wilkes D.E."/>
            <person name="Wang Y."/>
            <person name="Cai H."/>
            <person name="Collins K."/>
            <person name="Stewart B.A."/>
            <person name="Lee S.R."/>
            <person name="Wilamowska K."/>
            <person name="Weinberg Z."/>
            <person name="Ruzzo W.L."/>
            <person name="Wloga D."/>
            <person name="Gaertig J."/>
            <person name="Frankel J."/>
            <person name="Tsao C.-C."/>
            <person name="Gorovsky M.A."/>
            <person name="Keeling P.J."/>
            <person name="Waller R.F."/>
            <person name="Patron N.J."/>
            <person name="Cherry J.M."/>
            <person name="Stover N.A."/>
            <person name="Krieger C.J."/>
            <person name="del Toro C."/>
            <person name="Ryder H.F."/>
            <person name="Williamson S.C."/>
            <person name="Barbeau R.A."/>
            <person name="Hamilton E.P."/>
            <person name="Orias E."/>
        </authorList>
    </citation>
    <scope>NUCLEOTIDE SEQUENCE [LARGE SCALE GENOMIC DNA]</scope>
    <source>
        <strain evidence="5">SB210</strain>
    </source>
</reference>
<dbReference type="Gene3D" id="3.30.710.10">
    <property type="entry name" value="Potassium Channel Kv1.1, Chain A"/>
    <property type="match status" value="1"/>
</dbReference>
<accession>Q22M44</accession>
<dbReference type="InterPro" id="IPR015915">
    <property type="entry name" value="Kelch-typ_b-propeller"/>
</dbReference>
<protein>
    <submittedName>
        <fullName evidence="4">Kelch motif protein</fullName>
    </submittedName>
</protein>
<dbReference type="PROSITE" id="PS50097">
    <property type="entry name" value="BTB"/>
    <property type="match status" value="1"/>
</dbReference>
<gene>
    <name evidence="4" type="ORF">TTHERM_00037760</name>
</gene>
<dbReference type="InterPro" id="IPR011333">
    <property type="entry name" value="SKP1/BTB/POZ_sf"/>
</dbReference>
<dbReference type="HOGENOM" id="CLU_016642_0_0_1"/>
<organism evidence="4 5">
    <name type="scientific">Tetrahymena thermophila (strain SB210)</name>
    <dbReference type="NCBI Taxonomy" id="312017"/>
    <lineage>
        <taxon>Eukaryota</taxon>
        <taxon>Sar</taxon>
        <taxon>Alveolata</taxon>
        <taxon>Ciliophora</taxon>
        <taxon>Intramacronucleata</taxon>
        <taxon>Oligohymenophorea</taxon>
        <taxon>Hymenostomatida</taxon>
        <taxon>Tetrahymenina</taxon>
        <taxon>Tetrahymenidae</taxon>
        <taxon>Tetrahymena</taxon>
    </lineage>
</organism>
<dbReference type="SUPFAM" id="SSF117281">
    <property type="entry name" value="Kelch motif"/>
    <property type="match status" value="2"/>
</dbReference>
<sequence length="599" mass="69830">MHSRNANSAIISTNQYNQQFQNSMSQSGISENQQSLPRQYRSNSFYLFEETQGINRTGSILRSDSSLDENEGEVIFRTERRTSNLNFTPIDDMIFKSREPIQYNQIQAGFQEYESYVWEKVESKGSQRPCPRSSSASVIYKECLYLFGGFTFNGRLNEIYQFNFKTLKWTKIKATGTKPSARENNGAVVYQNKLYIYGGYDGVSWFKDFYSFDFATYEWTRLPIQGDEPTQSFGFASGSHENSFAIFGGFEGQNWLNDYFEYNFTTSKWKKVELKGSVPSERSCPSYCSKDEYLYVFGGYNGIDKLQDFYRINMKKGKSIFIQQKGSIPSPRYFHSQIYYSDKIFLFGGYNGQVRLNDLYEFNVNTNKWTKIDQKDPPAGRSSMVLQIYNDVLFLFGGLIGFNVMNDFYQFKFQTACLPKPQLNQDIFSLLNNQQLSDVQFLVEGQIIYANKAILSCRSEYFRMMFTNGLQENCQQQSQQPVVIKDTSYDSFVDVLVYIYTDTIDNNLSPQRIIALLQLSDLYFLDRLKYLCEEKLVRTAQEKNIIDYLLLSQKNRCSYLKKYCMAQILDNLNEIKQQPCFQKLLIDPTLLMEIIMNKN</sequence>
<dbReference type="GeneID" id="7840513"/>